<dbReference type="InterPro" id="IPR000101">
    <property type="entry name" value="GGT_peptidase"/>
</dbReference>
<dbReference type="Gene3D" id="1.10.246.130">
    <property type="match status" value="1"/>
</dbReference>
<accession>A0A1V9X9R0</accession>
<keyword evidence="2" id="KW-0812">Transmembrane</keyword>
<dbReference type="InterPro" id="IPR043137">
    <property type="entry name" value="GGT_ssub_C"/>
</dbReference>
<gene>
    <name evidence="3" type="ORF">BIW11_11734</name>
</gene>
<dbReference type="InterPro" id="IPR029055">
    <property type="entry name" value="Ntn_hydrolases_N"/>
</dbReference>
<evidence type="ECO:0000256" key="2">
    <source>
        <dbReference type="SAM" id="Phobius"/>
    </source>
</evidence>
<keyword evidence="2" id="KW-0472">Membrane</keyword>
<evidence type="ECO:0000313" key="4">
    <source>
        <dbReference type="Proteomes" id="UP000192247"/>
    </source>
</evidence>
<dbReference type="GO" id="GO:0005886">
    <property type="term" value="C:plasma membrane"/>
    <property type="evidence" value="ECO:0007669"/>
    <property type="project" value="TreeGrafter"/>
</dbReference>
<dbReference type="Pfam" id="PF01019">
    <property type="entry name" value="G_glu_transpept"/>
    <property type="match status" value="1"/>
</dbReference>
<evidence type="ECO:0000256" key="1">
    <source>
        <dbReference type="PIRSR" id="PIRSR600101-2"/>
    </source>
</evidence>
<feature type="binding site" evidence="1">
    <location>
        <position position="550"/>
    </location>
    <ligand>
        <name>L-glutamate</name>
        <dbReference type="ChEBI" id="CHEBI:29985"/>
    </ligand>
</feature>
<sequence length="649" mass="70282">MVFRRRASSTGGAGIKRGVQVRAPWLTGAMGSRISGAAVVDTGDIVLRQESVRKEIYFGAASVHDVLVLSRVFGRNEEGSCRWGLVLLFIVLSLVVIAAILALTLAMAKRGSSFFYRNVSSELSNVFASDDTCERIARETLALGGNSMDAVVAGAFCLSVVHPQSAGLGGSLLLLHFKDDAYALEALEQAPMVLDPVHKVGIPGFLRGLTLAHQEFGHRNFCSLILPAILLANSGFTVSKRLANDLEVNAGRLSPQLMEYFTNPASGRLYREGETMKMERYALMLRYICTLGPGDFYFGLVGDLILEDMREHNLTISKEDLRDYEVRVRRPGRLSVRTPSRGNVDLVFPANPGSGGETCALAIAILAQVFRIHGMDPQNEEEIYHATIEALKFAFARRVELNNTLNENNAEETLHTLLAPAAQRIVRERRTTYNYPAHYGTQHFLPPAMESHSASVAVVGTDGDLTLAVMSLTSAFGSGLLLNRSGIILNDALSRFATAGSHDEKGSLAAAAATLAPRKRPVSALAPLLVLGSPSGHPDVLLVVNSDNGGNQMISTTAQVMAHTLLQGQNLSTAMTLPRIHHQLSPNLLYVDKRPPIPTEVAKQLSSIGHVLQDEVFVAQANAFQITPQGSQDNHDKVTLCIEAFKEVD</sequence>
<protein>
    <submittedName>
        <fullName evidence="3">Gamma-glutamyltranspeptidase 1-like</fullName>
    </submittedName>
</protein>
<dbReference type="GO" id="GO:0036374">
    <property type="term" value="F:glutathione hydrolase activity"/>
    <property type="evidence" value="ECO:0007669"/>
    <property type="project" value="InterPro"/>
</dbReference>
<reference evidence="3 4" key="1">
    <citation type="journal article" date="2017" name="Gigascience">
        <title>Draft genome of the honey bee ectoparasitic mite, Tropilaelaps mercedesae, is shaped by the parasitic life history.</title>
        <authorList>
            <person name="Dong X."/>
            <person name="Armstrong S.D."/>
            <person name="Xia D."/>
            <person name="Makepeace B.L."/>
            <person name="Darby A.C."/>
            <person name="Kadowaki T."/>
        </authorList>
    </citation>
    <scope>NUCLEOTIDE SEQUENCE [LARGE SCALE GENOMIC DNA]</scope>
    <source>
        <strain evidence="3">Wuxi-XJTLU</strain>
    </source>
</reference>
<comment type="caution">
    <text evidence="3">The sequence shown here is derived from an EMBL/GenBank/DDBJ whole genome shotgun (WGS) entry which is preliminary data.</text>
</comment>
<dbReference type="InterPro" id="IPR043138">
    <property type="entry name" value="GGT_lsub"/>
</dbReference>
<dbReference type="OrthoDB" id="1081007at2759"/>
<dbReference type="AlphaFoldDB" id="A0A1V9X9R0"/>
<keyword evidence="2" id="KW-1133">Transmembrane helix</keyword>
<dbReference type="Proteomes" id="UP000192247">
    <property type="component" value="Unassembled WGS sequence"/>
</dbReference>
<dbReference type="EMBL" id="MNPL01018067">
    <property type="protein sequence ID" value="OQR70270.1"/>
    <property type="molecule type" value="Genomic_DNA"/>
</dbReference>
<keyword evidence="4" id="KW-1185">Reference proteome</keyword>
<dbReference type="InParanoid" id="A0A1V9X9R0"/>
<dbReference type="GO" id="GO:0006751">
    <property type="term" value="P:glutathione catabolic process"/>
    <property type="evidence" value="ECO:0007669"/>
    <property type="project" value="InterPro"/>
</dbReference>
<proteinExistence type="predicted"/>
<evidence type="ECO:0000313" key="3">
    <source>
        <dbReference type="EMBL" id="OQR70270.1"/>
    </source>
</evidence>
<organism evidence="3 4">
    <name type="scientific">Tropilaelaps mercedesae</name>
    <dbReference type="NCBI Taxonomy" id="418985"/>
    <lineage>
        <taxon>Eukaryota</taxon>
        <taxon>Metazoa</taxon>
        <taxon>Ecdysozoa</taxon>
        <taxon>Arthropoda</taxon>
        <taxon>Chelicerata</taxon>
        <taxon>Arachnida</taxon>
        <taxon>Acari</taxon>
        <taxon>Parasitiformes</taxon>
        <taxon>Mesostigmata</taxon>
        <taxon>Gamasina</taxon>
        <taxon>Dermanyssoidea</taxon>
        <taxon>Laelapidae</taxon>
        <taxon>Tropilaelaps</taxon>
    </lineage>
</organism>
<dbReference type="PRINTS" id="PR01210">
    <property type="entry name" value="GGTRANSPTASE"/>
</dbReference>
<name>A0A1V9X9R0_9ACAR</name>
<dbReference type="PANTHER" id="PTHR11686:SF9">
    <property type="entry name" value="RE13973P"/>
    <property type="match status" value="1"/>
</dbReference>
<feature type="transmembrane region" description="Helical" evidence="2">
    <location>
        <begin position="85"/>
        <end position="108"/>
    </location>
</feature>
<dbReference type="Gene3D" id="3.60.20.40">
    <property type="match status" value="1"/>
</dbReference>
<dbReference type="PANTHER" id="PTHR11686">
    <property type="entry name" value="GAMMA GLUTAMYL TRANSPEPTIDASE"/>
    <property type="match status" value="1"/>
</dbReference>
<dbReference type="SUPFAM" id="SSF56235">
    <property type="entry name" value="N-terminal nucleophile aminohydrolases (Ntn hydrolases)"/>
    <property type="match status" value="1"/>
</dbReference>
<dbReference type="STRING" id="418985.A0A1V9X9R0"/>